<name>A0A9W8HFE6_9FUNG</name>
<evidence type="ECO:0000313" key="3">
    <source>
        <dbReference type="Proteomes" id="UP001140217"/>
    </source>
</evidence>
<feature type="transmembrane region" description="Helical" evidence="1">
    <location>
        <begin position="16"/>
        <end position="36"/>
    </location>
</feature>
<keyword evidence="3" id="KW-1185">Reference proteome</keyword>
<keyword evidence="1" id="KW-0472">Membrane</keyword>
<evidence type="ECO:0000256" key="1">
    <source>
        <dbReference type="SAM" id="Phobius"/>
    </source>
</evidence>
<protein>
    <submittedName>
        <fullName evidence="2">Uncharacterized protein</fullName>
    </submittedName>
</protein>
<dbReference type="OrthoDB" id="5515555at2759"/>
<reference evidence="2" key="1">
    <citation type="submission" date="2022-07" db="EMBL/GenBank/DDBJ databases">
        <title>Phylogenomic reconstructions and comparative analyses of Kickxellomycotina fungi.</title>
        <authorList>
            <person name="Reynolds N.K."/>
            <person name="Stajich J.E."/>
            <person name="Barry K."/>
            <person name="Grigoriev I.V."/>
            <person name="Crous P."/>
            <person name="Smith M.E."/>
        </authorList>
    </citation>
    <scope>NUCLEOTIDE SEQUENCE</scope>
    <source>
        <strain evidence="2">NBRC 105414</strain>
    </source>
</reference>
<comment type="caution">
    <text evidence="2">The sequence shown here is derived from an EMBL/GenBank/DDBJ whole genome shotgun (WGS) entry which is preliminary data.</text>
</comment>
<dbReference type="AlphaFoldDB" id="A0A9W8HFE6"/>
<organism evidence="2 3">
    <name type="scientific">Coemansia javaensis</name>
    <dbReference type="NCBI Taxonomy" id="2761396"/>
    <lineage>
        <taxon>Eukaryota</taxon>
        <taxon>Fungi</taxon>
        <taxon>Fungi incertae sedis</taxon>
        <taxon>Zoopagomycota</taxon>
        <taxon>Kickxellomycotina</taxon>
        <taxon>Kickxellomycetes</taxon>
        <taxon>Kickxellales</taxon>
        <taxon>Kickxellaceae</taxon>
        <taxon>Coemansia</taxon>
    </lineage>
</organism>
<keyword evidence="1" id="KW-0812">Transmembrane</keyword>
<proteinExistence type="predicted"/>
<accession>A0A9W8HFE6</accession>
<dbReference type="EMBL" id="JANBUL010000014">
    <property type="protein sequence ID" value="KAJ2785214.1"/>
    <property type="molecule type" value="Genomic_DNA"/>
</dbReference>
<keyword evidence="1" id="KW-1133">Transmembrane helix</keyword>
<sequence>MTFNRFRVYDVLQRSVSTFLFATTVVGTVFIGANVYNNWVEKKRLRHEVGLG</sequence>
<dbReference type="Proteomes" id="UP001140217">
    <property type="component" value="Unassembled WGS sequence"/>
</dbReference>
<gene>
    <name evidence="2" type="ORF">H4R18_000665</name>
</gene>
<evidence type="ECO:0000313" key="2">
    <source>
        <dbReference type="EMBL" id="KAJ2785214.1"/>
    </source>
</evidence>